<name>A0AAE0IMV0_9PEZI</name>
<gene>
    <name evidence="4" type="ORF">B0T19DRAFT_441997</name>
</gene>
<sequence>MADAPPPQPTTKPTPKPLAPRGTPSDAPTLAHVNKVWRRIQGNSGIYDLLLSSVELTSASHGRIVARLALAPIHLNSKRIMHGAVSGTICDWAGGMAIASLGLDQTGVSTDMHVSYVSTAREGDVLEIEAWVARAGKTLGFTNFEIRKAASDTFADGDGPAAAGSVIATGSHTKFLQFYQAPPAA</sequence>
<dbReference type="PANTHER" id="PTHR21660:SF11">
    <property type="entry name" value="FAMILY PROTEIN, PUTATIVE (AFU_ORTHOLOGUE AFUA_4G04355)-RELATED"/>
    <property type="match status" value="1"/>
</dbReference>
<dbReference type="InterPro" id="IPR029069">
    <property type="entry name" value="HotDog_dom_sf"/>
</dbReference>
<feature type="domain" description="Thioesterase" evidence="3">
    <location>
        <begin position="80"/>
        <end position="149"/>
    </location>
</feature>
<evidence type="ECO:0000256" key="1">
    <source>
        <dbReference type="ARBA" id="ARBA00008324"/>
    </source>
</evidence>
<dbReference type="PANTHER" id="PTHR21660">
    <property type="entry name" value="THIOESTERASE SUPERFAMILY MEMBER-RELATED"/>
    <property type="match status" value="1"/>
</dbReference>
<dbReference type="Gene3D" id="3.10.129.10">
    <property type="entry name" value="Hotdog Thioesterase"/>
    <property type="match status" value="1"/>
</dbReference>
<dbReference type="InterPro" id="IPR006683">
    <property type="entry name" value="Thioestr_dom"/>
</dbReference>
<reference evidence="4" key="2">
    <citation type="submission" date="2023-06" db="EMBL/GenBank/DDBJ databases">
        <authorList>
            <consortium name="Lawrence Berkeley National Laboratory"/>
            <person name="Haridas S."/>
            <person name="Hensen N."/>
            <person name="Bonometti L."/>
            <person name="Westerberg I."/>
            <person name="Brannstrom I.O."/>
            <person name="Guillou S."/>
            <person name="Cros-Aarteil S."/>
            <person name="Calhoun S."/>
            <person name="Kuo A."/>
            <person name="Mondo S."/>
            <person name="Pangilinan J."/>
            <person name="Riley R."/>
            <person name="Labutti K."/>
            <person name="Andreopoulos B."/>
            <person name="Lipzen A."/>
            <person name="Chen C."/>
            <person name="Yanf M."/>
            <person name="Daum C."/>
            <person name="Ng V."/>
            <person name="Clum A."/>
            <person name="Steindorff A."/>
            <person name="Ohm R."/>
            <person name="Martin F."/>
            <person name="Silar P."/>
            <person name="Natvig D."/>
            <person name="Lalanne C."/>
            <person name="Gautier V."/>
            <person name="Ament-Velasquez S.L."/>
            <person name="Kruys A."/>
            <person name="Hutchinson M.I."/>
            <person name="Powell A.J."/>
            <person name="Barry K."/>
            <person name="Miller A.N."/>
            <person name="Grigoriev I.V."/>
            <person name="Debuchy R."/>
            <person name="Gladieux P."/>
            <person name="Thoren M.H."/>
            <person name="Johannesson H."/>
        </authorList>
    </citation>
    <scope>NUCLEOTIDE SEQUENCE</scope>
    <source>
        <strain evidence="4">SMH4131-1</strain>
    </source>
</reference>
<dbReference type="SUPFAM" id="SSF54637">
    <property type="entry name" value="Thioesterase/thiol ester dehydrase-isomerase"/>
    <property type="match status" value="1"/>
</dbReference>
<proteinExistence type="inferred from homology"/>
<organism evidence="4 5">
    <name type="scientific">Cercophora scortea</name>
    <dbReference type="NCBI Taxonomy" id="314031"/>
    <lineage>
        <taxon>Eukaryota</taxon>
        <taxon>Fungi</taxon>
        <taxon>Dikarya</taxon>
        <taxon>Ascomycota</taxon>
        <taxon>Pezizomycotina</taxon>
        <taxon>Sordariomycetes</taxon>
        <taxon>Sordariomycetidae</taxon>
        <taxon>Sordariales</taxon>
        <taxon>Lasiosphaeriaceae</taxon>
        <taxon>Cercophora</taxon>
    </lineage>
</organism>
<evidence type="ECO:0000313" key="4">
    <source>
        <dbReference type="EMBL" id="KAK3328078.1"/>
    </source>
</evidence>
<comment type="caution">
    <text evidence="4">The sequence shown here is derived from an EMBL/GenBank/DDBJ whole genome shotgun (WGS) entry which is preliminary data.</text>
</comment>
<dbReference type="AlphaFoldDB" id="A0AAE0IMV0"/>
<accession>A0AAE0IMV0</accession>
<dbReference type="Proteomes" id="UP001286456">
    <property type="component" value="Unassembled WGS sequence"/>
</dbReference>
<protein>
    <submittedName>
        <fullName evidence="4">Thioesterase family protein</fullName>
    </submittedName>
</protein>
<dbReference type="InterPro" id="IPR039298">
    <property type="entry name" value="ACOT13"/>
</dbReference>
<keyword evidence="5" id="KW-1185">Reference proteome</keyword>
<reference evidence="4" key="1">
    <citation type="journal article" date="2023" name="Mol. Phylogenet. Evol.">
        <title>Genome-scale phylogeny and comparative genomics of the fungal order Sordariales.</title>
        <authorList>
            <person name="Hensen N."/>
            <person name="Bonometti L."/>
            <person name="Westerberg I."/>
            <person name="Brannstrom I.O."/>
            <person name="Guillou S."/>
            <person name="Cros-Aarteil S."/>
            <person name="Calhoun S."/>
            <person name="Haridas S."/>
            <person name="Kuo A."/>
            <person name="Mondo S."/>
            <person name="Pangilinan J."/>
            <person name="Riley R."/>
            <person name="LaButti K."/>
            <person name="Andreopoulos B."/>
            <person name="Lipzen A."/>
            <person name="Chen C."/>
            <person name="Yan M."/>
            <person name="Daum C."/>
            <person name="Ng V."/>
            <person name="Clum A."/>
            <person name="Steindorff A."/>
            <person name="Ohm R.A."/>
            <person name="Martin F."/>
            <person name="Silar P."/>
            <person name="Natvig D.O."/>
            <person name="Lalanne C."/>
            <person name="Gautier V."/>
            <person name="Ament-Velasquez S.L."/>
            <person name="Kruys A."/>
            <person name="Hutchinson M.I."/>
            <person name="Powell A.J."/>
            <person name="Barry K."/>
            <person name="Miller A.N."/>
            <person name="Grigoriev I.V."/>
            <person name="Debuchy R."/>
            <person name="Gladieux P."/>
            <person name="Hiltunen Thoren M."/>
            <person name="Johannesson H."/>
        </authorList>
    </citation>
    <scope>NUCLEOTIDE SEQUENCE</scope>
    <source>
        <strain evidence="4">SMH4131-1</strain>
    </source>
</reference>
<dbReference type="EMBL" id="JAUEPO010000003">
    <property type="protein sequence ID" value="KAK3328078.1"/>
    <property type="molecule type" value="Genomic_DNA"/>
</dbReference>
<dbReference type="Pfam" id="PF03061">
    <property type="entry name" value="4HBT"/>
    <property type="match status" value="1"/>
</dbReference>
<feature type="compositionally biased region" description="Pro residues" evidence="2">
    <location>
        <begin position="1"/>
        <end position="18"/>
    </location>
</feature>
<dbReference type="FunFam" id="3.10.129.10:FF:000033">
    <property type="entry name" value="acyl-coenzyme A thioesterase 13"/>
    <property type="match status" value="1"/>
</dbReference>
<dbReference type="GO" id="GO:0047617">
    <property type="term" value="F:fatty acyl-CoA hydrolase activity"/>
    <property type="evidence" value="ECO:0007669"/>
    <property type="project" value="InterPro"/>
</dbReference>
<comment type="similarity">
    <text evidence="1">Belongs to the thioesterase PaaI family.</text>
</comment>
<feature type="region of interest" description="Disordered" evidence="2">
    <location>
        <begin position="1"/>
        <end position="29"/>
    </location>
</feature>
<dbReference type="CDD" id="cd03443">
    <property type="entry name" value="PaaI_thioesterase"/>
    <property type="match status" value="1"/>
</dbReference>
<evidence type="ECO:0000259" key="3">
    <source>
        <dbReference type="Pfam" id="PF03061"/>
    </source>
</evidence>
<evidence type="ECO:0000313" key="5">
    <source>
        <dbReference type="Proteomes" id="UP001286456"/>
    </source>
</evidence>
<evidence type="ECO:0000256" key="2">
    <source>
        <dbReference type="SAM" id="MobiDB-lite"/>
    </source>
</evidence>